<protein>
    <submittedName>
        <fullName evidence="1">Uncharacterized protein</fullName>
    </submittedName>
</protein>
<comment type="caution">
    <text evidence="1">The sequence shown here is derived from an EMBL/GenBank/DDBJ whole genome shotgun (WGS) entry which is preliminary data.</text>
</comment>
<accession>A0A5C5XRG1</accession>
<gene>
    <name evidence="1" type="ORF">Pan14r_50250</name>
</gene>
<dbReference type="EMBL" id="SJPL01000002">
    <property type="protein sequence ID" value="TWT65480.1"/>
    <property type="molecule type" value="Genomic_DNA"/>
</dbReference>
<keyword evidence="2" id="KW-1185">Reference proteome</keyword>
<name>A0A5C5XRG1_9PLAN</name>
<dbReference type="AlphaFoldDB" id="A0A5C5XRG1"/>
<dbReference type="OrthoDB" id="290163at2"/>
<proteinExistence type="predicted"/>
<organism evidence="1 2">
    <name type="scientific">Crateriforma conspicua</name>
    <dbReference type="NCBI Taxonomy" id="2527996"/>
    <lineage>
        <taxon>Bacteria</taxon>
        <taxon>Pseudomonadati</taxon>
        <taxon>Planctomycetota</taxon>
        <taxon>Planctomycetia</taxon>
        <taxon>Planctomycetales</taxon>
        <taxon>Planctomycetaceae</taxon>
        <taxon>Crateriforma</taxon>
    </lineage>
</organism>
<sequence>MPSSETHKTAIANLRTEMLKLDPDTYQRIREDFYRIGDNLKPLADALEIADADLGGHAGPLLDEHYIFAQMYDLLRKSNLGGVV</sequence>
<dbReference type="RefSeq" id="WP_146440822.1">
    <property type="nucleotide sequence ID" value="NZ_SJPL01000002.1"/>
</dbReference>
<evidence type="ECO:0000313" key="1">
    <source>
        <dbReference type="EMBL" id="TWT65480.1"/>
    </source>
</evidence>
<reference evidence="1 2" key="1">
    <citation type="submission" date="2019-02" db="EMBL/GenBank/DDBJ databases">
        <title>Deep-cultivation of Planctomycetes and their phenomic and genomic characterization uncovers novel biology.</title>
        <authorList>
            <person name="Wiegand S."/>
            <person name="Jogler M."/>
            <person name="Boedeker C."/>
            <person name="Pinto D."/>
            <person name="Vollmers J."/>
            <person name="Rivas-Marin E."/>
            <person name="Kohn T."/>
            <person name="Peeters S.H."/>
            <person name="Heuer A."/>
            <person name="Rast P."/>
            <person name="Oberbeckmann S."/>
            <person name="Bunk B."/>
            <person name="Jeske O."/>
            <person name="Meyerdierks A."/>
            <person name="Storesund J.E."/>
            <person name="Kallscheuer N."/>
            <person name="Luecker S."/>
            <person name="Lage O.M."/>
            <person name="Pohl T."/>
            <person name="Merkel B.J."/>
            <person name="Hornburger P."/>
            <person name="Mueller R.-W."/>
            <person name="Bruemmer F."/>
            <person name="Labrenz M."/>
            <person name="Spormann A.M."/>
            <person name="Op Den Camp H."/>
            <person name="Overmann J."/>
            <person name="Amann R."/>
            <person name="Jetten M.S.M."/>
            <person name="Mascher T."/>
            <person name="Medema M.H."/>
            <person name="Devos D.P."/>
            <person name="Kaster A.-K."/>
            <person name="Ovreas L."/>
            <person name="Rohde M."/>
            <person name="Galperin M.Y."/>
            <person name="Jogler C."/>
        </authorList>
    </citation>
    <scope>NUCLEOTIDE SEQUENCE [LARGE SCALE GENOMIC DNA]</scope>
    <source>
        <strain evidence="1 2">Pan14r</strain>
    </source>
</reference>
<evidence type="ECO:0000313" key="2">
    <source>
        <dbReference type="Proteomes" id="UP000317238"/>
    </source>
</evidence>
<dbReference type="Proteomes" id="UP000317238">
    <property type="component" value="Unassembled WGS sequence"/>
</dbReference>